<feature type="coiled-coil region" evidence="1">
    <location>
        <begin position="18"/>
        <end position="52"/>
    </location>
</feature>
<reference evidence="2" key="1">
    <citation type="submission" date="2020-10" db="EMBL/GenBank/DDBJ databases">
        <authorList>
            <person name="Gilroy R."/>
        </authorList>
    </citation>
    <scope>NUCLEOTIDE SEQUENCE</scope>
    <source>
        <strain evidence="2">ChiGjej2B2-16831</strain>
    </source>
</reference>
<proteinExistence type="predicted"/>
<accession>A0A9D1N5F0</accession>
<comment type="caution">
    <text evidence="2">The sequence shown here is derived from an EMBL/GenBank/DDBJ whole genome shotgun (WGS) entry which is preliminary data.</text>
</comment>
<reference evidence="2" key="2">
    <citation type="journal article" date="2021" name="PeerJ">
        <title>Extensive microbial diversity within the chicken gut microbiome revealed by metagenomics and culture.</title>
        <authorList>
            <person name="Gilroy R."/>
            <person name="Ravi A."/>
            <person name="Getino M."/>
            <person name="Pursley I."/>
            <person name="Horton D.L."/>
            <person name="Alikhan N.F."/>
            <person name="Baker D."/>
            <person name="Gharbi K."/>
            <person name="Hall N."/>
            <person name="Watson M."/>
            <person name="Adriaenssens E.M."/>
            <person name="Foster-Nyarko E."/>
            <person name="Jarju S."/>
            <person name="Secka A."/>
            <person name="Antonio M."/>
            <person name="Oren A."/>
            <person name="Chaudhuri R.R."/>
            <person name="La Ragione R."/>
            <person name="Hildebrand F."/>
            <person name="Pallen M.J."/>
        </authorList>
    </citation>
    <scope>NUCLEOTIDE SEQUENCE</scope>
    <source>
        <strain evidence="2">ChiGjej2B2-16831</strain>
    </source>
</reference>
<name>A0A9D1N5F0_9FIRM</name>
<evidence type="ECO:0000256" key="1">
    <source>
        <dbReference type="SAM" id="Coils"/>
    </source>
</evidence>
<evidence type="ECO:0000313" key="2">
    <source>
        <dbReference type="EMBL" id="HIU95074.1"/>
    </source>
</evidence>
<dbReference type="Proteomes" id="UP000824128">
    <property type="component" value="Unassembled WGS sequence"/>
</dbReference>
<evidence type="ECO:0000313" key="3">
    <source>
        <dbReference type="Proteomes" id="UP000824128"/>
    </source>
</evidence>
<protein>
    <submittedName>
        <fullName evidence="2">Septum formation initiator family protein</fullName>
    </submittedName>
</protein>
<organism evidence="2 3">
    <name type="scientific">Candidatus Aphodomorpha intestinavium</name>
    <dbReference type="NCBI Taxonomy" id="2840672"/>
    <lineage>
        <taxon>Bacteria</taxon>
        <taxon>Bacillati</taxon>
        <taxon>Bacillota</taxon>
        <taxon>Clostridia</taxon>
        <taxon>Eubacteriales</taxon>
        <taxon>Candidatus Aphodomorpha</taxon>
    </lineage>
</organism>
<keyword evidence="1" id="KW-0175">Coiled coil</keyword>
<sequence>MLAFCILGGVSLSQQTTLETIADDTAALQQELDALEVEEERLERMLEYMQTDEYLLQYAREKLGYVFPGDIKFYDEGS</sequence>
<dbReference type="AlphaFoldDB" id="A0A9D1N5F0"/>
<dbReference type="InterPro" id="IPR007060">
    <property type="entry name" value="FtsL/DivIC"/>
</dbReference>
<dbReference type="Pfam" id="PF04977">
    <property type="entry name" value="DivIC"/>
    <property type="match status" value="1"/>
</dbReference>
<gene>
    <name evidence="2" type="ORF">IAD24_07960</name>
</gene>
<dbReference type="EMBL" id="DVNZ01000255">
    <property type="protein sequence ID" value="HIU95074.1"/>
    <property type="molecule type" value="Genomic_DNA"/>
</dbReference>